<sequence length="89" mass="9711">MKSLFLLLTLAFLVFQLKANTNPEEGPVLCVSPENATALTGKINLKMHVNGRILCRAIGGHCRRSCRNHEISGGKCLSEVHCCVGYDLV</sequence>
<dbReference type="EMBL" id="FR751001">
    <property type="protein sequence ID" value="CBY85062.1"/>
    <property type="molecule type" value="mRNA"/>
</dbReference>
<dbReference type="Bgee" id="ENSACAG00000030259">
    <property type="expression patterns" value="Expressed in embryo and 2 other cell types or tissues"/>
</dbReference>
<evidence type="ECO:0000313" key="3">
    <source>
        <dbReference type="Ensembl" id="ENSACAP00000029891.1"/>
    </source>
</evidence>
<evidence type="ECO:0000256" key="1">
    <source>
        <dbReference type="SAM" id="SignalP"/>
    </source>
</evidence>
<evidence type="ECO:0000313" key="4">
    <source>
        <dbReference type="Proteomes" id="UP000001646"/>
    </source>
</evidence>
<dbReference type="Proteomes" id="UP000001646">
    <property type="component" value="Unplaced"/>
</dbReference>
<dbReference type="KEGG" id="acs:100861411"/>
<protein>
    <submittedName>
        <fullName evidence="2">Beta-defensin-like protein 21</fullName>
    </submittedName>
</protein>
<accession>G7ZL99</accession>
<name>G7ZL99_ANOCA</name>
<organism evidence="2">
    <name type="scientific">Anolis carolinensis</name>
    <name type="common">Green anole</name>
    <name type="synonym">American chameleon</name>
    <dbReference type="NCBI Taxonomy" id="28377"/>
    <lineage>
        <taxon>Eukaryota</taxon>
        <taxon>Metazoa</taxon>
        <taxon>Chordata</taxon>
        <taxon>Craniata</taxon>
        <taxon>Vertebrata</taxon>
        <taxon>Euteleostomi</taxon>
        <taxon>Lepidosauria</taxon>
        <taxon>Squamata</taxon>
        <taxon>Bifurcata</taxon>
        <taxon>Unidentata</taxon>
        <taxon>Episquamata</taxon>
        <taxon>Toxicofera</taxon>
        <taxon>Iguania</taxon>
        <taxon>Dactyloidae</taxon>
        <taxon>Anolis</taxon>
    </lineage>
</organism>
<dbReference type="AlphaFoldDB" id="G7ZL99"/>
<dbReference type="Ensembl" id="ENSACAT00000033870.2">
    <property type="protein sequence ID" value="ENSACAP00000029891.1"/>
    <property type="gene ID" value="ENSACAG00000030259.2"/>
</dbReference>
<proteinExistence type="evidence at transcript level"/>
<gene>
    <name evidence="2" type="primary">bd21</name>
</gene>
<feature type="chain" id="PRO_5044732932" evidence="1">
    <location>
        <begin position="20"/>
        <end position="89"/>
    </location>
</feature>
<keyword evidence="4" id="KW-1185">Reference proteome</keyword>
<feature type="signal peptide" evidence="1">
    <location>
        <begin position="1"/>
        <end position="19"/>
    </location>
</feature>
<evidence type="ECO:0000313" key="2">
    <source>
        <dbReference type="EMBL" id="CBY85062.1"/>
    </source>
</evidence>
<reference evidence="2" key="2">
    <citation type="journal article" date="2012" name="Dev. Comp. Immunol.">
        <title>Bioinformatic and molecular characterization of beta-defensins-like peptides isolated from the green lizard Anolis carolinensis.</title>
        <authorList>
            <person name="Dalla Valle L."/>
            <person name="Benato F."/>
            <person name="Quinzani S."/>
            <person name="Alibardi L."/>
        </authorList>
    </citation>
    <scope>NUCLEOTIDE SEQUENCE</scope>
    <source>
        <tissue evidence="2">Stomach</tissue>
    </source>
</reference>
<reference evidence="3" key="1">
    <citation type="submission" date="2009-12" db="EMBL/GenBank/DDBJ databases">
        <title>The Genome Sequence of Anolis carolinensis (Green Anole Lizard).</title>
        <authorList>
            <consortium name="The Genome Sequencing Platform"/>
            <person name="Di Palma F."/>
            <person name="Alfoldi J."/>
            <person name="Heiman D."/>
            <person name="Young S."/>
            <person name="Grabherr M."/>
            <person name="Johnson J."/>
            <person name="Lander E.S."/>
            <person name="Lindblad-Toh K."/>
        </authorList>
    </citation>
    <scope>NUCLEOTIDE SEQUENCE [LARGE SCALE GENOMIC DNA]</scope>
    <source>
        <strain evidence="3">JBL SC #1</strain>
    </source>
</reference>
<keyword evidence="1" id="KW-0732">Signal</keyword>
<reference evidence="3" key="3">
    <citation type="submission" date="2025-05" db="UniProtKB">
        <authorList>
            <consortium name="Ensembl"/>
        </authorList>
    </citation>
    <scope>IDENTIFICATION</scope>
</reference>